<dbReference type="GO" id="GO:0016151">
    <property type="term" value="F:nickel cation binding"/>
    <property type="evidence" value="ECO:0007669"/>
    <property type="project" value="UniProtKB-UniRule"/>
</dbReference>
<reference evidence="3 4" key="1">
    <citation type="submission" date="2019-07" db="EMBL/GenBank/DDBJ databases">
        <title>Draft genome sequence of Brevibacterium aurantiacum XU54 isolated from Xinjiang China.</title>
        <authorList>
            <person name="Xu X."/>
        </authorList>
    </citation>
    <scope>NUCLEOTIDE SEQUENCE [LARGE SCALE GENOMIC DNA]</scope>
    <source>
        <strain evidence="3 4">XU54</strain>
    </source>
</reference>
<name>A0A556CC80_BREAU</name>
<gene>
    <name evidence="2" type="primary">ureD</name>
    <name evidence="3" type="ORF">FO013_13600</name>
</gene>
<comment type="caution">
    <text evidence="3">The sequence shown here is derived from an EMBL/GenBank/DDBJ whole genome shotgun (WGS) entry which is preliminary data.</text>
</comment>
<proteinExistence type="inferred from homology"/>
<dbReference type="RefSeq" id="WP_143923104.1">
    <property type="nucleotide sequence ID" value="NZ_VLTK01000007.1"/>
</dbReference>
<evidence type="ECO:0000313" key="3">
    <source>
        <dbReference type="EMBL" id="TSI15057.1"/>
    </source>
</evidence>
<comment type="subcellular location">
    <subcellularLocation>
        <location evidence="2">Cytoplasm</location>
    </subcellularLocation>
</comment>
<keyword evidence="1 2" id="KW-0143">Chaperone</keyword>
<dbReference type="Proteomes" id="UP000316406">
    <property type="component" value="Unassembled WGS sequence"/>
</dbReference>
<dbReference type="HAMAP" id="MF_01384">
    <property type="entry name" value="UreD"/>
    <property type="match status" value="1"/>
</dbReference>
<dbReference type="InterPro" id="IPR002669">
    <property type="entry name" value="UreD"/>
</dbReference>
<keyword evidence="2" id="KW-0963">Cytoplasm</keyword>
<protein>
    <recommendedName>
        <fullName evidence="2">Urease accessory protein UreD</fullName>
    </recommendedName>
</protein>
<comment type="function">
    <text evidence="2">Required for maturation of urease via the functional incorporation of the urease nickel metallocenter.</text>
</comment>
<comment type="subunit">
    <text evidence="2">UreD, UreF and UreG form a complex that acts as a GTP-hydrolysis-dependent molecular chaperone, activating the urease apoprotein by helping to assemble the nickel containing metallocenter of UreC. The UreE protein probably delivers the nickel.</text>
</comment>
<sequence>MFDYSHPESRTPGTVYSAEVKPNGPSGMTCRASVATELSEPGRPGTRVSGLRAQAPLVPRPTGASGHEPYIDRDPNAARIALTSGAAGPLGGDHYRFDVSVGEGSSLLIREVSATLVLPGVHGHPSLLESRAHVGEAATLVWVPEPVIAAKGCRHTHTVDIDLAADARLFYREELVLGRHGEDPGDLSSALTVRRGGAPLSVQRFDLGPNSPGFDSPAVAGRGLGVGSIVIVDPEGGLPKETVVIDPQTAILPVDDTCVQITAVGSDGLALRKRLDAALTHIGEPWGREQTWSAVPR</sequence>
<evidence type="ECO:0000256" key="1">
    <source>
        <dbReference type="ARBA" id="ARBA00023186"/>
    </source>
</evidence>
<keyword evidence="2" id="KW-0996">Nickel insertion</keyword>
<evidence type="ECO:0000256" key="2">
    <source>
        <dbReference type="HAMAP-Rule" id="MF_01384"/>
    </source>
</evidence>
<dbReference type="EMBL" id="VLTK01000007">
    <property type="protein sequence ID" value="TSI15057.1"/>
    <property type="molecule type" value="Genomic_DNA"/>
</dbReference>
<dbReference type="AlphaFoldDB" id="A0A556CC80"/>
<keyword evidence="4" id="KW-1185">Reference proteome</keyword>
<evidence type="ECO:0000313" key="4">
    <source>
        <dbReference type="Proteomes" id="UP000316406"/>
    </source>
</evidence>
<organism evidence="3 4">
    <name type="scientific">Brevibacterium aurantiacum</name>
    <dbReference type="NCBI Taxonomy" id="273384"/>
    <lineage>
        <taxon>Bacteria</taxon>
        <taxon>Bacillati</taxon>
        <taxon>Actinomycetota</taxon>
        <taxon>Actinomycetes</taxon>
        <taxon>Micrococcales</taxon>
        <taxon>Brevibacteriaceae</taxon>
        <taxon>Brevibacterium</taxon>
    </lineage>
</organism>
<comment type="similarity">
    <text evidence="2">Belongs to the UreD family.</text>
</comment>
<dbReference type="OrthoDB" id="8677206at2"/>
<dbReference type="Pfam" id="PF01774">
    <property type="entry name" value="UreD"/>
    <property type="match status" value="1"/>
</dbReference>
<dbReference type="GO" id="GO:0005737">
    <property type="term" value="C:cytoplasm"/>
    <property type="evidence" value="ECO:0007669"/>
    <property type="project" value="UniProtKB-SubCell"/>
</dbReference>
<accession>A0A556CC80</accession>